<dbReference type="PANTHER" id="PTHR12320">
    <property type="entry name" value="PROTEIN PHOSPHATASE 2C"/>
    <property type="match status" value="1"/>
</dbReference>
<keyword evidence="1" id="KW-0904">Protein phosphatase</keyword>
<comment type="catalytic activity">
    <reaction evidence="1">
        <text>O-phospho-L-threonyl-[protein] + H2O = L-threonyl-[protein] + phosphate</text>
        <dbReference type="Rhea" id="RHEA:47004"/>
        <dbReference type="Rhea" id="RHEA-COMP:11060"/>
        <dbReference type="Rhea" id="RHEA-COMP:11605"/>
        <dbReference type="ChEBI" id="CHEBI:15377"/>
        <dbReference type="ChEBI" id="CHEBI:30013"/>
        <dbReference type="ChEBI" id="CHEBI:43474"/>
        <dbReference type="ChEBI" id="CHEBI:61977"/>
        <dbReference type="EC" id="3.1.3.16"/>
    </reaction>
</comment>
<comment type="cofactor">
    <cofactor evidence="1">
        <name>Mg(2+)</name>
        <dbReference type="ChEBI" id="CHEBI:18420"/>
    </cofactor>
</comment>
<comment type="cofactor">
    <cofactor evidence="1">
        <name>Mn(2+)</name>
        <dbReference type="ChEBI" id="CHEBI:29035"/>
    </cofactor>
</comment>
<dbReference type="SUPFAM" id="SSF81606">
    <property type="entry name" value="PP2C-like"/>
    <property type="match status" value="1"/>
</dbReference>
<dbReference type="SMART" id="SM00332">
    <property type="entry name" value="PP2Cc"/>
    <property type="match status" value="1"/>
</dbReference>
<accession>A0AAN9PK62</accession>
<name>A0AAN9PK62_CLITE</name>
<comment type="catalytic activity">
    <reaction evidence="1">
        <text>O-phospho-L-seryl-[protein] + H2O = L-seryl-[protein] + phosphate</text>
        <dbReference type="Rhea" id="RHEA:20629"/>
        <dbReference type="Rhea" id="RHEA-COMP:9863"/>
        <dbReference type="Rhea" id="RHEA-COMP:11604"/>
        <dbReference type="ChEBI" id="CHEBI:15377"/>
        <dbReference type="ChEBI" id="CHEBI:29999"/>
        <dbReference type="ChEBI" id="CHEBI:43474"/>
        <dbReference type="ChEBI" id="CHEBI:83421"/>
        <dbReference type="EC" id="3.1.3.16"/>
    </reaction>
</comment>
<dbReference type="InterPro" id="IPR039123">
    <property type="entry name" value="PPTC7"/>
</dbReference>
<dbReference type="GO" id="GO:0046872">
    <property type="term" value="F:metal ion binding"/>
    <property type="evidence" value="ECO:0007669"/>
    <property type="project" value="UniProtKB-UniRule"/>
</dbReference>
<sequence>MTDLFSRSFHCLWFPCRNLQPNSSERLRISVPISLPKRNVSFTHHTHLPLPFATSPPGSSPNSDPEDFDILSSTEHSDGSFIFRFANATEIREKLAELEKEKLARESVEEGGKVGVKALLSESIENLNTAVDHDVGDEKSVENSNTEIDHDQRRKSVESLNLVDESVEILNTGSSSAVVVDVADQDPQLVVNEEESVEILNIESSVAVVVGVADQDPQLPINEEESVVLDTPAIDDSKKIDRHLKLDSVEDADGQQGILSEDVADESNVAPSVSEEHSEIDGHDKAVISTVTPESDTFSDLNSAASEEVEEEKEADKGSGVDGATNNLTGAVDADSRELVPESMSLESEQVGYSATNDLTGEVEADLSESMSVSTSLEPELVANDEETTDLIVDDSIDASKMENADLHDMVPSSDLENSTNVSNAERSDYEATSSPTMGEETSTAELFLVSGAACLPHPSKALTGREDAFFSHQNWLAVADGVGHWSFEGSNAGLYIRELMERSENIVSNYENISTIKPVEVITRSVNEIQSSGSSSMLIGHFDGQVLHAANVGNTGFIIIRDGFILKKSTPMFHEFNFPLEIVKGDDPSKLMEEYTIDLHDGDVIVTATNGLFDNLYEQEIASVISKSMQASLTPQEIAELLARRAQEVGRSTSTRSPFADEAQAAGYVGYIGGKLDDVTVIVSLVQTT</sequence>
<comment type="caution">
    <text evidence="4">The sequence shown here is derived from an EMBL/GenBank/DDBJ whole genome shotgun (WGS) entry which is preliminary data.</text>
</comment>
<dbReference type="InterPro" id="IPR036457">
    <property type="entry name" value="PPM-type-like_dom_sf"/>
</dbReference>
<dbReference type="Proteomes" id="UP001359559">
    <property type="component" value="Unassembled WGS sequence"/>
</dbReference>
<reference evidence="4 5" key="1">
    <citation type="submission" date="2024-01" db="EMBL/GenBank/DDBJ databases">
        <title>The genomes of 5 underutilized Papilionoideae crops provide insights into root nodulation and disease resistance.</title>
        <authorList>
            <person name="Yuan L."/>
        </authorList>
    </citation>
    <scope>NUCLEOTIDE SEQUENCE [LARGE SCALE GENOMIC DNA]</scope>
    <source>
        <strain evidence="4">LY-2023</strain>
        <tissue evidence="4">Leaf</tissue>
    </source>
</reference>
<feature type="compositionally biased region" description="Polar residues" evidence="2">
    <location>
        <begin position="415"/>
        <end position="438"/>
    </location>
</feature>
<feature type="compositionally biased region" description="Basic and acidic residues" evidence="2">
    <location>
        <begin position="274"/>
        <end position="286"/>
    </location>
</feature>
<dbReference type="GO" id="GO:0009507">
    <property type="term" value="C:chloroplast"/>
    <property type="evidence" value="ECO:0007669"/>
    <property type="project" value="TreeGrafter"/>
</dbReference>
<comment type="similarity">
    <text evidence="1">Belongs to the PP2C family.</text>
</comment>
<dbReference type="InterPro" id="IPR001932">
    <property type="entry name" value="PPM-type_phosphatase-like_dom"/>
</dbReference>
<dbReference type="Gene3D" id="3.60.40.10">
    <property type="entry name" value="PPM-type phosphatase domain"/>
    <property type="match status" value="1"/>
</dbReference>
<proteinExistence type="inferred from homology"/>
<evidence type="ECO:0000313" key="5">
    <source>
        <dbReference type="Proteomes" id="UP001359559"/>
    </source>
</evidence>
<feature type="compositionally biased region" description="Polar residues" evidence="2">
    <location>
        <begin position="289"/>
        <end position="305"/>
    </location>
</feature>
<keyword evidence="1" id="KW-0464">Manganese</keyword>
<evidence type="ECO:0000259" key="3">
    <source>
        <dbReference type="PROSITE" id="PS51746"/>
    </source>
</evidence>
<feature type="region of interest" description="Disordered" evidence="2">
    <location>
        <begin position="410"/>
        <end position="438"/>
    </location>
</feature>
<dbReference type="PROSITE" id="PS51746">
    <property type="entry name" value="PPM_2"/>
    <property type="match status" value="1"/>
</dbReference>
<dbReference type="GO" id="GO:0004722">
    <property type="term" value="F:protein serine/threonine phosphatase activity"/>
    <property type="evidence" value="ECO:0007669"/>
    <property type="project" value="UniProtKB-EC"/>
</dbReference>
<keyword evidence="1" id="KW-0378">Hydrolase</keyword>
<protein>
    <recommendedName>
        <fullName evidence="1">Protein phosphatase</fullName>
        <ecNumber evidence="1">3.1.3.16</ecNumber>
    </recommendedName>
</protein>
<keyword evidence="5" id="KW-1185">Reference proteome</keyword>
<dbReference type="EC" id="3.1.3.16" evidence="1"/>
<dbReference type="PANTHER" id="PTHR12320:SF1">
    <property type="entry name" value="PROTEIN PHOSPHATASE PTC7 HOMOLOG"/>
    <property type="match status" value="1"/>
</dbReference>
<evidence type="ECO:0000313" key="4">
    <source>
        <dbReference type="EMBL" id="KAK7302510.1"/>
    </source>
</evidence>
<evidence type="ECO:0000256" key="2">
    <source>
        <dbReference type="SAM" id="MobiDB-lite"/>
    </source>
</evidence>
<feature type="domain" description="PPM-type phosphatase" evidence="3">
    <location>
        <begin position="453"/>
        <end position="687"/>
    </location>
</feature>
<dbReference type="AlphaFoldDB" id="A0AAN9PK62"/>
<gene>
    <name evidence="4" type="ORF">RJT34_13400</name>
</gene>
<feature type="region of interest" description="Disordered" evidence="2">
    <location>
        <begin position="245"/>
        <end position="338"/>
    </location>
</feature>
<feature type="region of interest" description="Disordered" evidence="2">
    <location>
        <begin position="48"/>
        <end position="68"/>
    </location>
</feature>
<dbReference type="EMBL" id="JAYKXN010000003">
    <property type="protein sequence ID" value="KAK7302510.1"/>
    <property type="molecule type" value="Genomic_DNA"/>
</dbReference>
<keyword evidence="1" id="KW-0460">Magnesium</keyword>
<evidence type="ECO:0000256" key="1">
    <source>
        <dbReference type="RuleBase" id="RU366020"/>
    </source>
</evidence>
<organism evidence="4 5">
    <name type="scientific">Clitoria ternatea</name>
    <name type="common">Butterfly pea</name>
    <dbReference type="NCBI Taxonomy" id="43366"/>
    <lineage>
        <taxon>Eukaryota</taxon>
        <taxon>Viridiplantae</taxon>
        <taxon>Streptophyta</taxon>
        <taxon>Embryophyta</taxon>
        <taxon>Tracheophyta</taxon>
        <taxon>Spermatophyta</taxon>
        <taxon>Magnoliopsida</taxon>
        <taxon>eudicotyledons</taxon>
        <taxon>Gunneridae</taxon>
        <taxon>Pentapetalae</taxon>
        <taxon>rosids</taxon>
        <taxon>fabids</taxon>
        <taxon>Fabales</taxon>
        <taxon>Fabaceae</taxon>
        <taxon>Papilionoideae</taxon>
        <taxon>50 kb inversion clade</taxon>
        <taxon>NPAAA clade</taxon>
        <taxon>indigoferoid/millettioid clade</taxon>
        <taxon>Phaseoleae</taxon>
        <taxon>Clitoria</taxon>
    </lineage>
</organism>
<keyword evidence="1" id="KW-0479">Metal-binding</keyword>